<feature type="non-terminal residue" evidence="8">
    <location>
        <position position="523"/>
    </location>
</feature>
<proteinExistence type="predicted"/>
<organism evidence="8 9">
    <name type="scientific">Trichoglossum hirsutum</name>
    <dbReference type="NCBI Taxonomy" id="265104"/>
    <lineage>
        <taxon>Eukaryota</taxon>
        <taxon>Fungi</taxon>
        <taxon>Dikarya</taxon>
        <taxon>Ascomycota</taxon>
        <taxon>Pezizomycotina</taxon>
        <taxon>Geoglossomycetes</taxon>
        <taxon>Geoglossales</taxon>
        <taxon>Geoglossaceae</taxon>
        <taxon>Trichoglossum</taxon>
    </lineage>
</organism>
<dbReference type="AlphaFoldDB" id="A0A9P8IHC7"/>
<feature type="compositionally biased region" description="Low complexity" evidence="7">
    <location>
        <begin position="460"/>
        <end position="471"/>
    </location>
</feature>
<evidence type="ECO:0000256" key="7">
    <source>
        <dbReference type="SAM" id="MobiDB-lite"/>
    </source>
</evidence>
<evidence type="ECO:0000256" key="5">
    <source>
        <dbReference type="ARBA" id="ARBA00023163"/>
    </source>
</evidence>
<feature type="compositionally biased region" description="Low complexity" evidence="7">
    <location>
        <begin position="441"/>
        <end position="453"/>
    </location>
</feature>
<sequence>MSTGKLESNRSLSLGSTRSTNAQATAAMFSTDTSRFFEPCAATATSFLFSHGSTILCLQRDTLALERRFQRHTEEVLLISVDNLSEQGAGRLVVSYDSGQSAIVWDVLTGDEIARFVSYEHIRVAAWMRNGNVAFGNSQGNVILFEPSTSEHISARTIFDPITAIAPAADCRTYAIGYMNGSILIAALQPSFTILHTLMTTRAPSPIVTLAWHGSSSRQKSDMLATQTLDGDLRVWSIAKSTAAEDTARIVRVLNKSDGIFEPGPNWLAWSKNGRILQFSEGQTSIWDVRTKHVSYEPVSTPEVVSGLAIHGPSATLFVIGPSNNILQYNLNPPTLVANVQHPPVITPPSPPVSIEEQKESVQAPVPAAAAAAAAAAPPQPLEPAPHESVGEIGPLSSFQKNNANEVGSVASLHQISQEMDRHEEKRQERSGASPVSSTNRSRAASVSSQSSGGRRHMASSISSKSTTRSSNDGTLMSLGSSFHSSRDSLSTGNSSPVSSRSRPRGSRLRQEVMRSPDEPAKK</sequence>
<dbReference type="PANTHER" id="PTHR15528:SF11">
    <property type="entry name" value="FI18188P1"/>
    <property type="match status" value="1"/>
</dbReference>
<feature type="region of interest" description="Disordered" evidence="7">
    <location>
        <begin position="348"/>
        <end position="400"/>
    </location>
</feature>
<evidence type="ECO:0000256" key="1">
    <source>
        <dbReference type="ARBA" id="ARBA00004123"/>
    </source>
</evidence>
<comment type="caution">
    <text evidence="8">The sequence shown here is derived from an EMBL/GenBank/DDBJ whole genome shotgun (WGS) entry which is preliminary data.</text>
</comment>
<feature type="compositionally biased region" description="Basic and acidic residues" evidence="7">
    <location>
        <begin position="419"/>
        <end position="430"/>
    </location>
</feature>
<evidence type="ECO:0000313" key="9">
    <source>
        <dbReference type="Proteomes" id="UP000750711"/>
    </source>
</evidence>
<evidence type="ECO:0000313" key="8">
    <source>
        <dbReference type="EMBL" id="KAH0548067.1"/>
    </source>
</evidence>
<keyword evidence="5" id="KW-0804">Transcription</keyword>
<dbReference type="GO" id="GO:0003723">
    <property type="term" value="F:RNA binding"/>
    <property type="evidence" value="ECO:0007669"/>
    <property type="project" value="UniProtKB-KW"/>
</dbReference>
<dbReference type="EMBL" id="JAGHQM010002876">
    <property type="protein sequence ID" value="KAH0548067.1"/>
    <property type="molecule type" value="Genomic_DNA"/>
</dbReference>
<keyword evidence="4" id="KW-0805">Transcription regulation</keyword>
<feature type="compositionally biased region" description="Basic and acidic residues" evidence="7">
    <location>
        <begin position="509"/>
        <end position="523"/>
    </location>
</feature>
<feature type="region of interest" description="Disordered" evidence="7">
    <location>
        <begin position="418"/>
        <end position="523"/>
    </location>
</feature>
<dbReference type="GO" id="GO:0003712">
    <property type="term" value="F:transcription coregulator activity"/>
    <property type="evidence" value="ECO:0007669"/>
    <property type="project" value="InterPro"/>
</dbReference>
<keyword evidence="2" id="KW-0597">Phosphoprotein</keyword>
<dbReference type="SUPFAM" id="SSF50978">
    <property type="entry name" value="WD40 repeat-like"/>
    <property type="match status" value="1"/>
</dbReference>
<feature type="compositionally biased region" description="Polar residues" evidence="7">
    <location>
        <begin position="472"/>
        <end position="494"/>
    </location>
</feature>
<evidence type="ECO:0008006" key="10">
    <source>
        <dbReference type="Google" id="ProtNLM"/>
    </source>
</evidence>
<dbReference type="FunFam" id="2.130.10.10:FF:000577">
    <property type="entry name" value="WD domain G-beta repeat protein"/>
    <property type="match status" value="1"/>
</dbReference>
<dbReference type="GO" id="GO:0045944">
    <property type="term" value="P:positive regulation of transcription by RNA polymerase II"/>
    <property type="evidence" value="ECO:0007669"/>
    <property type="project" value="TreeGrafter"/>
</dbReference>
<evidence type="ECO:0000256" key="2">
    <source>
        <dbReference type="ARBA" id="ARBA00022553"/>
    </source>
</evidence>
<dbReference type="InterPro" id="IPR036322">
    <property type="entry name" value="WD40_repeat_dom_sf"/>
</dbReference>
<accession>A0A9P8IHC7</accession>
<dbReference type="InterPro" id="IPR034605">
    <property type="entry name" value="PGC-1"/>
</dbReference>
<protein>
    <recommendedName>
        <fullName evidence="10">WD40 repeat-like protein</fullName>
    </recommendedName>
</protein>
<feature type="compositionally biased region" description="Low complexity" evidence="7">
    <location>
        <begin position="364"/>
        <end position="377"/>
    </location>
</feature>
<dbReference type="PANTHER" id="PTHR15528">
    <property type="entry name" value="PEROXISOME PROLIFERATOR ACTIVATED RECEPTOR GAMMA COACTIVATOR 1 PGC-1 -RELATED"/>
    <property type="match status" value="1"/>
</dbReference>
<dbReference type="Proteomes" id="UP000750711">
    <property type="component" value="Unassembled WGS sequence"/>
</dbReference>
<evidence type="ECO:0000256" key="3">
    <source>
        <dbReference type="ARBA" id="ARBA00022884"/>
    </source>
</evidence>
<comment type="subcellular location">
    <subcellularLocation>
        <location evidence="1">Nucleus</location>
    </subcellularLocation>
</comment>
<keyword evidence="9" id="KW-1185">Reference proteome</keyword>
<reference evidence="8" key="1">
    <citation type="submission" date="2021-03" db="EMBL/GenBank/DDBJ databases">
        <title>Comparative genomics and phylogenomic investigation of the class Geoglossomycetes provide insights into ecological specialization and systematics.</title>
        <authorList>
            <person name="Melie T."/>
            <person name="Pirro S."/>
            <person name="Miller A.N."/>
            <person name="Quandt A."/>
        </authorList>
    </citation>
    <scope>NUCLEOTIDE SEQUENCE</scope>
    <source>
        <strain evidence="8">CAQ_001_2017</strain>
    </source>
</reference>
<name>A0A9P8IHC7_9PEZI</name>
<dbReference type="Gene3D" id="2.130.10.10">
    <property type="entry name" value="YVTN repeat-like/Quinoprotein amine dehydrogenase"/>
    <property type="match status" value="2"/>
</dbReference>
<dbReference type="GO" id="GO:0005634">
    <property type="term" value="C:nucleus"/>
    <property type="evidence" value="ECO:0007669"/>
    <property type="project" value="UniProtKB-SubCell"/>
</dbReference>
<keyword evidence="6" id="KW-0539">Nucleus</keyword>
<dbReference type="InterPro" id="IPR015943">
    <property type="entry name" value="WD40/YVTN_repeat-like_dom_sf"/>
</dbReference>
<keyword evidence="3" id="KW-0694">RNA-binding</keyword>
<evidence type="ECO:0000256" key="6">
    <source>
        <dbReference type="ARBA" id="ARBA00023242"/>
    </source>
</evidence>
<evidence type="ECO:0000256" key="4">
    <source>
        <dbReference type="ARBA" id="ARBA00023015"/>
    </source>
</evidence>
<gene>
    <name evidence="8" type="ORF">GP486_008192</name>
</gene>